<dbReference type="SUPFAM" id="SSF56436">
    <property type="entry name" value="C-type lectin-like"/>
    <property type="match status" value="1"/>
</dbReference>
<comment type="subcellular location">
    <subcellularLocation>
        <location evidence="1">Membrane</location>
        <topology evidence="1">Single-pass membrane protein</topology>
    </subcellularLocation>
</comment>
<evidence type="ECO:0000259" key="4">
    <source>
        <dbReference type="PROSITE" id="PS50041"/>
    </source>
</evidence>
<dbReference type="GO" id="GO:0009986">
    <property type="term" value="C:cell surface"/>
    <property type="evidence" value="ECO:0007669"/>
    <property type="project" value="TreeGrafter"/>
</dbReference>
<dbReference type="AlphaFoldDB" id="A0A7E6D7K6"/>
<dbReference type="GO" id="GO:0071226">
    <property type="term" value="P:cellular response to molecule of fungal origin"/>
    <property type="evidence" value="ECO:0007669"/>
    <property type="project" value="InterPro"/>
</dbReference>
<dbReference type="PROSITE" id="PS50041">
    <property type="entry name" value="C_TYPE_LECTIN_2"/>
    <property type="match status" value="1"/>
</dbReference>
<accession>A0A7E6D7K6</accession>
<protein>
    <submittedName>
        <fullName evidence="6">C-type lectin domain family 7 member A isoform X2</fullName>
    </submittedName>
</protein>
<dbReference type="GO" id="GO:0043122">
    <property type="term" value="P:regulation of canonical NF-kappaB signal transduction"/>
    <property type="evidence" value="ECO:0007669"/>
    <property type="project" value="TreeGrafter"/>
</dbReference>
<keyword evidence="5" id="KW-1185">Reference proteome</keyword>
<evidence type="ECO:0000313" key="6">
    <source>
        <dbReference type="RefSeq" id="XP_035875243.1"/>
    </source>
</evidence>
<dbReference type="PANTHER" id="PTHR47218">
    <property type="entry name" value="C-TYPE LECTIN DOMAIN FAMILY 7 MEMBER A"/>
    <property type="match status" value="1"/>
</dbReference>
<dbReference type="GO" id="GO:0001872">
    <property type="term" value="F:(1-&gt;3)-beta-D-glucan binding"/>
    <property type="evidence" value="ECO:0007669"/>
    <property type="project" value="InterPro"/>
</dbReference>
<keyword evidence="2" id="KW-0430">Lectin</keyword>
<feature type="transmembrane region" description="Helical" evidence="3">
    <location>
        <begin position="37"/>
        <end position="58"/>
    </location>
</feature>
<dbReference type="GO" id="GO:0038187">
    <property type="term" value="F:pattern recognition receptor activity"/>
    <property type="evidence" value="ECO:0007669"/>
    <property type="project" value="TreeGrafter"/>
</dbReference>
<gene>
    <name evidence="6" type="primary">CLEC7A</name>
</gene>
<dbReference type="GO" id="GO:0045087">
    <property type="term" value="P:innate immune response"/>
    <property type="evidence" value="ECO:0007669"/>
    <property type="project" value="TreeGrafter"/>
</dbReference>
<dbReference type="CDD" id="cd03593">
    <property type="entry name" value="CLECT_NK_receptors_like"/>
    <property type="match status" value="1"/>
</dbReference>
<dbReference type="CTD" id="64581"/>
<evidence type="ECO:0000256" key="3">
    <source>
        <dbReference type="SAM" id="Phobius"/>
    </source>
</evidence>
<evidence type="ECO:0000313" key="5">
    <source>
        <dbReference type="Proteomes" id="UP000504628"/>
    </source>
</evidence>
<dbReference type="Gene3D" id="3.10.100.10">
    <property type="entry name" value="Mannose-Binding Protein A, subunit A"/>
    <property type="match status" value="1"/>
</dbReference>
<dbReference type="GO" id="GO:0016020">
    <property type="term" value="C:membrane"/>
    <property type="evidence" value="ECO:0007669"/>
    <property type="project" value="UniProtKB-SubCell"/>
</dbReference>
<dbReference type="SMART" id="SM00034">
    <property type="entry name" value="CLECT"/>
    <property type="match status" value="1"/>
</dbReference>
<dbReference type="InterPro" id="IPR016187">
    <property type="entry name" value="CTDL_fold"/>
</dbReference>
<sequence length="196" mass="22109">MENLDEDGYTQLEFSSRGFSGRPVSSEKGLCAASPPWRFIAVTFGILCLVILVLAVVLGTMGGVPSPCPPTWVAHENSCYLFSSILYSWNESKRQCSQLGSYLLKIDSSEELKFIVKEMSSSPLHSFWIGLSRTQTEGPWLWEDGSIFSSELFQIRSTATQEISFHHCVWMHMSIIYDQQCNIPSYSICEKKQSVQ</sequence>
<evidence type="ECO:0000256" key="2">
    <source>
        <dbReference type="ARBA" id="ARBA00022734"/>
    </source>
</evidence>
<evidence type="ECO:0000256" key="1">
    <source>
        <dbReference type="ARBA" id="ARBA00004167"/>
    </source>
</evidence>
<reference evidence="6" key="1">
    <citation type="submission" date="2025-08" db="UniProtKB">
        <authorList>
            <consortium name="RefSeq"/>
        </authorList>
    </citation>
    <scope>IDENTIFICATION</scope>
    <source>
        <tissue evidence="6">Muscle</tissue>
    </source>
</reference>
<dbReference type="InterPro" id="IPR001304">
    <property type="entry name" value="C-type_lectin-like"/>
</dbReference>
<organism evidence="5 6">
    <name type="scientific">Phyllostomus discolor</name>
    <name type="common">pale spear-nosed bat</name>
    <dbReference type="NCBI Taxonomy" id="89673"/>
    <lineage>
        <taxon>Eukaryota</taxon>
        <taxon>Metazoa</taxon>
        <taxon>Chordata</taxon>
        <taxon>Craniata</taxon>
        <taxon>Vertebrata</taxon>
        <taxon>Euteleostomi</taxon>
        <taxon>Mammalia</taxon>
        <taxon>Eutheria</taxon>
        <taxon>Laurasiatheria</taxon>
        <taxon>Chiroptera</taxon>
        <taxon>Yangochiroptera</taxon>
        <taxon>Phyllostomidae</taxon>
        <taxon>Phyllostominae</taxon>
        <taxon>Phyllostomus</taxon>
    </lineage>
</organism>
<dbReference type="InterPro" id="IPR042808">
    <property type="entry name" value="CLEC7A"/>
</dbReference>
<dbReference type="RefSeq" id="XP_035875243.1">
    <property type="nucleotide sequence ID" value="XM_036019350.1"/>
</dbReference>
<dbReference type="InterPro" id="IPR016186">
    <property type="entry name" value="C-type_lectin-like/link_sf"/>
</dbReference>
<dbReference type="Proteomes" id="UP000504628">
    <property type="component" value="Chromosome 2"/>
</dbReference>
<keyword evidence="3" id="KW-1133">Transmembrane helix</keyword>
<dbReference type="GO" id="GO:0002720">
    <property type="term" value="P:positive regulation of cytokine production involved in immune response"/>
    <property type="evidence" value="ECO:0007669"/>
    <property type="project" value="TreeGrafter"/>
</dbReference>
<dbReference type="PANTHER" id="PTHR47218:SF1">
    <property type="entry name" value="C-TYPE LECTIN DOMAIN FAMILY 7 MEMBER A"/>
    <property type="match status" value="1"/>
</dbReference>
<name>A0A7E6D7K6_9CHIR</name>
<dbReference type="GO" id="GO:0006910">
    <property type="term" value="P:phagocytosis, recognition"/>
    <property type="evidence" value="ECO:0007669"/>
    <property type="project" value="TreeGrafter"/>
</dbReference>
<dbReference type="InterPro" id="IPR033992">
    <property type="entry name" value="NKR-like_CTLD"/>
</dbReference>
<keyword evidence="3" id="KW-0472">Membrane</keyword>
<proteinExistence type="predicted"/>
<keyword evidence="3" id="KW-0812">Transmembrane</keyword>
<dbReference type="GeneID" id="114513885"/>
<dbReference type="Pfam" id="PF00059">
    <property type="entry name" value="Lectin_C"/>
    <property type="match status" value="1"/>
</dbReference>
<feature type="domain" description="C-type lectin" evidence="4">
    <location>
        <begin position="75"/>
        <end position="190"/>
    </location>
</feature>